<accession>A0AA86X0A7</accession>
<organism evidence="1 2">
    <name type="scientific">Vibrio coralliirubri</name>
    <dbReference type="NCBI Taxonomy" id="1516159"/>
    <lineage>
        <taxon>Bacteria</taxon>
        <taxon>Pseudomonadati</taxon>
        <taxon>Pseudomonadota</taxon>
        <taxon>Gammaproteobacteria</taxon>
        <taxon>Vibrionales</taxon>
        <taxon>Vibrionaceae</taxon>
        <taxon>Vibrio</taxon>
    </lineage>
</organism>
<dbReference type="RefSeq" id="WP_082242642.1">
    <property type="nucleotide sequence ID" value="NZ_LK933980.1"/>
</dbReference>
<reference evidence="1 2" key="1">
    <citation type="submission" date="2014-06" db="EMBL/GenBank/DDBJ databases">
        <authorList>
            <person name="Le Roux F."/>
        </authorList>
    </citation>
    <scope>NUCLEOTIDE SEQUENCE [LARGE SCALE GENOMIC DNA]</scope>
    <source>
        <strain evidence="1 2">J2-31</strain>
    </source>
</reference>
<gene>
    <name evidence="1" type="ORF">VCR31J2_1320009</name>
</gene>
<dbReference type="AlphaFoldDB" id="A0AA86X0A7"/>
<proteinExistence type="predicted"/>
<keyword evidence="2" id="KW-1185">Reference proteome</keyword>
<sequence length="89" mass="10476">MAVYSVSYDLNAPGKKYEDIYKILKSFSGWNHIMESTWLISTNLTPSQVLEKFKPQLDSNDRMFVSKVYANQYSGWLSDKQWEWLTNNV</sequence>
<dbReference type="Proteomes" id="UP000041625">
    <property type="component" value="Unassembled WGS sequence"/>
</dbReference>
<dbReference type="EMBL" id="CCKJ01000038">
    <property type="protein sequence ID" value="CDT81936.1"/>
    <property type="molecule type" value="Genomic_DNA"/>
</dbReference>
<evidence type="ECO:0000313" key="1">
    <source>
        <dbReference type="EMBL" id="CDT81936.1"/>
    </source>
</evidence>
<protein>
    <recommendedName>
        <fullName evidence="3">SinR family protein</fullName>
    </recommendedName>
</protein>
<comment type="caution">
    <text evidence="1">The sequence shown here is derived from an EMBL/GenBank/DDBJ whole genome shotgun (WGS) entry which is preliminary data.</text>
</comment>
<name>A0AA86X0A7_9VIBR</name>
<evidence type="ECO:0000313" key="2">
    <source>
        <dbReference type="Proteomes" id="UP000041625"/>
    </source>
</evidence>
<evidence type="ECO:0008006" key="3">
    <source>
        <dbReference type="Google" id="ProtNLM"/>
    </source>
</evidence>